<proteinExistence type="predicted"/>
<dbReference type="InterPro" id="IPR029069">
    <property type="entry name" value="HotDog_dom_sf"/>
</dbReference>
<sequence>MTLMDDFYRVSAHQLTDGLLQATLVFDPAHRIFEGHFPGQPVVPGVCMMQIVKELVEKYVLGTPTRLTHADAAKFLRMIDPRETASVEAEVRHENGKVVARLYSGDTVYFKYTATFKTR</sequence>
<evidence type="ECO:0000313" key="3">
    <source>
        <dbReference type="Proteomes" id="UP000294498"/>
    </source>
</evidence>
<dbReference type="AlphaFoldDB" id="A0A4R8DV43"/>
<dbReference type="GO" id="GO:0016829">
    <property type="term" value="F:lyase activity"/>
    <property type="evidence" value="ECO:0007669"/>
    <property type="project" value="UniProtKB-KW"/>
</dbReference>
<evidence type="ECO:0000313" key="2">
    <source>
        <dbReference type="EMBL" id="TDX02274.1"/>
    </source>
</evidence>
<protein>
    <submittedName>
        <fullName evidence="2">3-hydroxyacyl-[acyl-carrier-protein] dehydratase</fullName>
    </submittedName>
</protein>
<feature type="domain" description="ApeI dehydratase-like" evidence="1">
    <location>
        <begin position="19"/>
        <end position="105"/>
    </location>
</feature>
<dbReference type="Pfam" id="PF22818">
    <property type="entry name" value="ApeI-like"/>
    <property type="match status" value="1"/>
</dbReference>
<evidence type="ECO:0000259" key="1">
    <source>
        <dbReference type="Pfam" id="PF22818"/>
    </source>
</evidence>
<comment type="caution">
    <text evidence="2">The sequence shown here is derived from an EMBL/GenBank/DDBJ whole genome shotgun (WGS) entry which is preliminary data.</text>
</comment>
<dbReference type="SUPFAM" id="SSF54637">
    <property type="entry name" value="Thioesterase/thiol ester dehydrase-isomerase"/>
    <property type="match status" value="1"/>
</dbReference>
<gene>
    <name evidence="2" type="ORF">EDB95_3329</name>
</gene>
<name>A0A4R8DV43_9BACT</name>
<accession>A0A4R8DV43</accession>
<dbReference type="EMBL" id="SODV01000001">
    <property type="protein sequence ID" value="TDX02274.1"/>
    <property type="molecule type" value="Genomic_DNA"/>
</dbReference>
<keyword evidence="3" id="KW-1185">Reference proteome</keyword>
<dbReference type="RefSeq" id="WP_246073659.1">
    <property type="nucleotide sequence ID" value="NZ_SODV01000001.1"/>
</dbReference>
<dbReference type="Proteomes" id="UP000294498">
    <property type="component" value="Unassembled WGS sequence"/>
</dbReference>
<organism evidence="2 3">
    <name type="scientific">Dinghuibacter silviterrae</name>
    <dbReference type="NCBI Taxonomy" id="1539049"/>
    <lineage>
        <taxon>Bacteria</taxon>
        <taxon>Pseudomonadati</taxon>
        <taxon>Bacteroidota</taxon>
        <taxon>Chitinophagia</taxon>
        <taxon>Chitinophagales</taxon>
        <taxon>Chitinophagaceae</taxon>
        <taxon>Dinghuibacter</taxon>
    </lineage>
</organism>
<dbReference type="InterPro" id="IPR054545">
    <property type="entry name" value="ApeI-like"/>
</dbReference>
<dbReference type="Gene3D" id="3.10.129.10">
    <property type="entry name" value="Hotdog Thioesterase"/>
    <property type="match status" value="1"/>
</dbReference>
<reference evidence="2 3" key="1">
    <citation type="submission" date="2019-03" db="EMBL/GenBank/DDBJ databases">
        <title>Genomic Encyclopedia of Type Strains, Phase IV (KMG-IV): sequencing the most valuable type-strain genomes for metagenomic binning, comparative biology and taxonomic classification.</title>
        <authorList>
            <person name="Goeker M."/>
        </authorList>
    </citation>
    <scope>NUCLEOTIDE SEQUENCE [LARGE SCALE GENOMIC DNA]</scope>
    <source>
        <strain evidence="2 3">DSM 100059</strain>
    </source>
</reference>